<dbReference type="Pfam" id="PF24048">
    <property type="entry name" value="LRR_NXF1-5"/>
    <property type="match status" value="1"/>
</dbReference>
<dbReference type="GeneID" id="40318306"/>
<dbReference type="PROSITE" id="PS51450">
    <property type="entry name" value="LRR"/>
    <property type="match status" value="1"/>
</dbReference>
<evidence type="ECO:0000256" key="1">
    <source>
        <dbReference type="PROSITE-ProRule" id="PRU00723"/>
    </source>
</evidence>
<dbReference type="RefSeq" id="XP_029228326.1">
    <property type="nucleotide sequence ID" value="XM_029371603.1"/>
</dbReference>
<dbReference type="PROSITE" id="PS50103">
    <property type="entry name" value="ZF_C3H1"/>
    <property type="match status" value="1"/>
</dbReference>
<proteinExistence type="predicted"/>
<protein>
    <submittedName>
        <fullName evidence="3">Nuclear RNA export factor 1/2</fullName>
    </submittedName>
</protein>
<keyword evidence="4" id="KW-1185">Reference proteome</keyword>
<organism evidence="3 4">
    <name type="scientific">Trypanosoma conorhini</name>
    <dbReference type="NCBI Taxonomy" id="83891"/>
    <lineage>
        <taxon>Eukaryota</taxon>
        <taxon>Discoba</taxon>
        <taxon>Euglenozoa</taxon>
        <taxon>Kinetoplastea</taxon>
        <taxon>Metakinetoplastina</taxon>
        <taxon>Trypanosomatida</taxon>
        <taxon>Trypanosomatidae</taxon>
        <taxon>Trypanosoma</taxon>
    </lineage>
</organism>
<feature type="domain" description="C3H1-type" evidence="2">
    <location>
        <begin position="9"/>
        <end position="35"/>
    </location>
</feature>
<dbReference type="AlphaFoldDB" id="A0A3S5ITI3"/>
<dbReference type="PANTHER" id="PTHR10662">
    <property type="entry name" value="NUCLEAR RNA EXPORT FACTOR"/>
    <property type="match status" value="1"/>
</dbReference>
<dbReference type="GO" id="GO:0003723">
    <property type="term" value="F:RNA binding"/>
    <property type="evidence" value="ECO:0007669"/>
    <property type="project" value="TreeGrafter"/>
</dbReference>
<evidence type="ECO:0000259" key="2">
    <source>
        <dbReference type="PROSITE" id="PS50103"/>
    </source>
</evidence>
<dbReference type="InterPro" id="IPR032675">
    <property type="entry name" value="LRR_dom_sf"/>
</dbReference>
<dbReference type="PANTHER" id="PTHR10662:SF22">
    <property type="entry name" value="NUCLEAR RNA EXPORT FACTOR 1"/>
    <property type="match status" value="1"/>
</dbReference>
<dbReference type="InterPro" id="IPR001611">
    <property type="entry name" value="Leu-rich_rpt"/>
</dbReference>
<dbReference type="SUPFAM" id="SSF52058">
    <property type="entry name" value="L domain-like"/>
    <property type="match status" value="1"/>
</dbReference>
<reference evidence="3 4" key="1">
    <citation type="journal article" date="2018" name="BMC Genomics">
        <title>Genomic comparison of Trypanosoma conorhini and Trypanosoma rangeli to Trypanosoma cruzi strains of high and low virulence.</title>
        <authorList>
            <person name="Bradwell K.R."/>
            <person name="Koparde V.N."/>
            <person name="Matveyev A.V."/>
            <person name="Serrano M.G."/>
            <person name="Alves J.M."/>
            <person name="Parikh H."/>
            <person name="Huang B."/>
            <person name="Lee V."/>
            <person name="Espinosa-Alvarez O."/>
            <person name="Ortiz P.A."/>
            <person name="Costa-Martins A.G."/>
            <person name="Teixeira M.M."/>
            <person name="Buck G.A."/>
        </authorList>
    </citation>
    <scope>NUCLEOTIDE SEQUENCE [LARGE SCALE GENOMIC DNA]</scope>
    <source>
        <strain evidence="3 4">025E</strain>
    </source>
</reference>
<dbReference type="InterPro" id="IPR057125">
    <property type="entry name" value="NXF1/2/3/5-like_LRR"/>
</dbReference>
<dbReference type="OrthoDB" id="271226at2759"/>
<keyword evidence="1" id="KW-0863">Zinc-finger</keyword>
<dbReference type="InterPro" id="IPR030217">
    <property type="entry name" value="NXF_fam"/>
</dbReference>
<feature type="zinc finger region" description="C3H1-type" evidence="1">
    <location>
        <begin position="9"/>
        <end position="35"/>
    </location>
</feature>
<sequence>MSAPYKKKNTHNVPCFYFKRGACTNQRCPYLHVRGKEAGGKAAAVDAAVTSNGSPDAATNLLSTMLRLVFEKQQLRVYDATSGMLDLSELRKLPDLKDVSNSINFNTQNFCRALCSTIKSLIVPPPSAMQLKGNDIASLFHLAGQMEKADLHMSLRALSLEANNIKTMDALHELKKFTNLQELVLVGNPVAKRDGYRAEVKKAMPFLLGLDGEAITVPPLLLPWPRFTTSAEYTEAQRHVLQFVQCSLLNPLEAGEAAGVARGVDAVSDVYAQNATFTISLSSPEAAVSSPARTVNGASLAATQRNVIREIVGLRLKQTESNHNLLHGVKSSVVASGRTKVCSQLEHWLYPKNFAVQHFVHGSAGASFLDNTYLSGAAPVGMKVPVTVVTLHGMMAWTHLGPQSQTNSDRVVMYRNFTRVLTVQQNEAGRWLVTNDMVSLYPFSGKTAGASNKAGANANTAADVSECRILFSPRTDRSRAELIGRKKDVPAEVVLALSQHVSNDAELMTVLDDIGGVPLSMYEHCATLTGENILESIQLCRIGNRFGLAPPEGLELLRRVGGNWCAVEEAMSTAAGVTPLAS</sequence>
<dbReference type="InterPro" id="IPR000571">
    <property type="entry name" value="Znf_CCCH"/>
</dbReference>
<dbReference type="Gene3D" id="3.10.450.50">
    <property type="match status" value="1"/>
</dbReference>
<dbReference type="InterPro" id="IPR057127">
    <property type="entry name" value="NTF2_MEX67"/>
</dbReference>
<dbReference type="GO" id="GO:0008270">
    <property type="term" value="F:zinc ion binding"/>
    <property type="evidence" value="ECO:0007669"/>
    <property type="project" value="UniProtKB-KW"/>
</dbReference>
<gene>
    <name evidence="3" type="ORF">Tco025E_04695</name>
</gene>
<dbReference type="GO" id="GO:0005634">
    <property type="term" value="C:nucleus"/>
    <property type="evidence" value="ECO:0007669"/>
    <property type="project" value="TreeGrafter"/>
</dbReference>
<name>A0A3S5ITI3_9TRYP</name>
<dbReference type="GO" id="GO:0016973">
    <property type="term" value="P:poly(A)+ mRNA export from nucleus"/>
    <property type="evidence" value="ECO:0007669"/>
    <property type="project" value="TreeGrafter"/>
</dbReference>
<comment type="caution">
    <text evidence="3">The sequence shown here is derived from an EMBL/GenBank/DDBJ whole genome shotgun (WGS) entry which is preliminary data.</text>
</comment>
<dbReference type="Proteomes" id="UP000284403">
    <property type="component" value="Unassembled WGS sequence"/>
</dbReference>
<evidence type="ECO:0000313" key="4">
    <source>
        <dbReference type="Proteomes" id="UP000284403"/>
    </source>
</evidence>
<accession>A0A3S5ITI3</accession>
<dbReference type="Pfam" id="PF23056">
    <property type="entry name" value="NTF2_MEX67"/>
    <property type="match status" value="1"/>
</dbReference>
<dbReference type="Gene3D" id="3.80.10.10">
    <property type="entry name" value="Ribonuclease Inhibitor"/>
    <property type="match status" value="1"/>
</dbReference>
<keyword evidence="1" id="KW-0862">Zinc</keyword>
<keyword evidence="1" id="KW-0479">Metal-binding</keyword>
<evidence type="ECO:0000313" key="3">
    <source>
        <dbReference type="EMBL" id="RNF17964.1"/>
    </source>
</evidence>
<dbReference type="EMBL" id="MKKU01000246">
    <property type="protein sequence ID" value="RNF17964.1"/>
    <property type="molecule type" value="Genomic_DNA"/>
</dbReference>